<dbReference type="RefSeq" id="WP_184185706.1">
    <property type="nucleotide sequence ID" value="NZ_BMNF01000004.1"/>
</dbReference>
<dbReference type="Gene3D" id="3.40.50.10330">
    <property type="entry name" value="Probable inorganic polyphosphate/atp-NAD kinase, domain 1"/>
    <property type="match status" value="1"/>
</dbReference>
<evidence type="ECO:0000313" key="4">
    <source>
        <dbReference type="EMBL" id="MBB5480979.1"/>
    </source>
</evidence>
<evidence type="ECO:0000256" key="2">
    <source>
        <dbReference type="ARBA" id="ARBA00005983"/>
    </source>
</evidence>
<dbReference type="AlphaFoldDB" id="A0A840WA39"/>
<keyword evidence="5" id="KW-1185">Reference proteome</keyword>
<dbReference type="Pfam" id="PF00781">
    <property type="entry name" value="DAGK_cat"/>
    <property type="match status" value="1"/>
</dbReference>
<organism evidence="4 5">
    <name type="scientific">Micromonospora parathelypteridis</name>
    <dbReference type="NCBI Taxonomy" id="1839617"/>
    <lineage>
        <taxon>Bacteria</taxon>
        <taxon>Bacillati</taxon>
        <taxon>Actinomycetota</taxon>
        <taxon>Actinomycetes</taxon>
        <taxon>Micromonosporales</taxon>
        <taxon>Micromonosporaceae</taxon>
        <taxon>Micromonospora</taxon>
    </lineage>
</organism>
<comment type="caution">
    <text evidence="4">The sequence shown here is derived from an EMBL/GenBank/DDBJ whole genome shotgun (WGS) entry which is preliminary data.</text>
</comment>
<dbReference type="SUPFAM" id="SSF111331">
    <property type="entry name" value="NAD kinase/diacylglycerol kinase-like"/>
    <property type="match status" value="1"/>
</dbReference>
<accession>A0A840WA39</accession>
<name>A0A840WA39_9ACTN</name>
<dbReference type="PROSITE" id="PS50146">
    <property type="entry name" value="DAGK"/>
    <property type="match status" value="1"/>
</dbReference>
<dbReference type="PANTHER" id="PTHR12358">
    <property type="entry name" value="SPHINGOSINE KINASE"/>
    <property type="match status" value="1"/>
</dbReference>
<evidence type="ECO:0000313" key="5">
    <source>
        <dbReference type="Proteomes" id="UP000586947"/>
    </source>
</evidence>
<dbReference type="EMBL" id="JACHDP010000001">
    <property type="protein sequence ID" value="MBB5480979.1"/>
    <property type="molecule type" value="Genomic_DNA"/>
</dbReference>
<evidence type="ECO:0000256" key="1">
    <source>
        <dbReference type="ARBA" id="ARBA00001946"/>
    </source>
</evidence>
<dbReference type="GO" id="GO:0016301">
    <property type="term" value="F:kinase activity"/>
    <property type="evidence" value="ECO:0007669"/>
    <property type="project" value="UniProtKB-KW"/>
</dbReference>
<dbReference type="InterPro" id="IPR016064">
    <property type="entry name" value="NAD/diacylglycerol_kinase_sf"/>
</dbReference>
<dbReference type="Gene3D" id="2.60.200.40">
    <property type="match status" value="1"/>
</dbReference>
<comment type="cofactor">
    <cofactor evidence="1">
        <name>Mg(2+)</name>
        <dbReference type="ChEBI" id="CHEBI:18420"/>
    </cofactor>
</comment>
<dbReference type="SMART" id="SM00046">
    <property type="entry name" value="DAGKc"/>
    <property type="match status" value="1"/>
</dbReference>
<dbReference type="PANTHER" id="PTHR12358:SF54">
    <property type="entry name" value="SPHINGOSINE KINASE RELATED PROTEIN"/>
    <property type="match status" value="1"/>
</dbReference>
<proteinExistence type="inferred from homology"/>
<reference evidence="4 5" key="1">
    <citation type="submission" date="2020-08" db="EMBL/GenBank/DDBJ databases">
        <title>Sequencing the genomes of 1000 actinobacteria strains.</title>
        <authorList>
            <person name="Klenk H.-P."/>
        </authorList>
    </citation>
    <scope>NUCLEOTIDE SEQUENCE [LARGE SCALE GENOMIC DNA]</scope>
    <source>
        <strain evidence="4 5">DSM 103125</strain>
    </source>
</reference>
<evidence type="ECO:0000259" key="3">
    <source>
        <dbReference type="PROSITE" id="PS50146"/>
    </source>
</evidence>
<sequence>MPPRCLLIVNPQATRMNPSARDELTDILAGLKLDVVDTTRRGHAAELARAARREGYDVVLTASGDGAANETVNGLLADGVADDVPVFAPLPAGGTNVFARSIGLPNRINDAARLVRDAVTAGGSRRLGLGIVGDRWFAFVCSFGLDAEIVREAERLRFGAGVRPPRMPAAAYITLLLRQRYRTDRRHPALTFDGTGGAHGESIFMAFVCNSAPWTFLGDRPVAPSPRASFDRGLDVLGLTSLGTLPTLRVVRQMMTARASLTGPDVVSAEDQHDLTVRSSRPIAVQVDGDFLGMRTEATFRSVPAALPIPLLTGR</sequence>
<protein>
    <submittedName>
        <fullName evidence="4">Diacylglycerol kinase family enzyme</fullName>
    </submittedName>
</protein>
<dbReference type="InterPro" id="IPR001206">
    <property type="entry name" value="Diacylglycerol_kinase_cat_dom"/>
</dbReference>
<dbReference type="InterPro" id="IPR050187">
    <property type="entry name" value="Lipid_Phosphate_FormReg"/>
</dbReference>
<dbReference type="InterPro" id="IPR017438">
    <property type="entry name" value="ATP-NAD_kinase_N"/>
</dbReference>
<feature type="domain" description="DAGKc" evidence="3">
    <location>
        <begin position="1"/>
        <end position="136"/>
    </location>
</feature>
<comment type="similarity">
    <text evidence="2">Belongs to the diacylglycerol/lipid kinase family.</text>
</comment>
<keyword evidence="4" id="KW-0418">Kinase</keyword>
<dbReference type="Proteomes" id="UP000586947">
    <property type="component" value="Unassembled WGS sequence"/>
</dbReference>
<gene>
    <name evidence="4" type="ORF">HNR20_005484</name>
</gene>
<keyword evidence="4" id="KW-0808">Transferase</keyword>